<evidence type="ECO:0000313" key="3">
    <source>
        <dbReference type="Proteomes" id="UP000024635"/>
    </source>
</evidence>
<dbReference type="PANTHER" id="PTHR31552">
    <property type="entry name" value="SERPENTINE RECEPTOR CLASS GAMMA"/>
    <property type="match status" value="1"/>
</dbReference>
<reference evidence="3" key="1">
    <citation type="journal article" date="2015" name="Nat. Genet.">
        <title>The genome and transcriptome of the zoonotic hookworm Ancylostoma ceylanicum identify infection-specific gene families.</title>
        <authorList>
            <person name="Schwarz E.M."/>
            <person name="Hu Y."/>
            <person name="Antoshechkin I."/>
            <person name="Miller M.M."/>
            <person name="Sternberg P.W."/>
            <person name="Aroian R.V."/>
        </authorList>
    </citation>
    <scope>NUCLEOTIDE SEQUENCE</scope>
    <source>
        <strain evidence="3">HY135</strain>
    </source>
</reference>
<feature type="transmembrane region" description="Helical" evidence="1">
    <location>
        <begin position="36"/>
        <end position="57"/>
    </location>
</feature>
<keyword evidence="1" id="KW-0812">Transmembrane</keyword>
<feature type="transmembrane region" description="Helical" evidence="1">
    <location>
        <begin position="168"/>
        <end position="188"/>
    </location>
</feature>
<dbReference type="InterPro" id="IPR019426">
    <property type="entry name" value="7TM_GPCR_serpentine_rcpt_Srv"/>
</dbReference>
<keyword evidence="3" id="KW-1185">Reference proteome</keyword>
<dbReference type="OrthoDB" id="5874692at2759"/>
<dbReference type="Pfam" id="PF10323">
    <property type="entry name" value="7TM_GPCR_Srv"/>
    <property type="match status" value="1"/>
</dbReference>
<keyword evidence="1" id="KW-0472">Membrane</keyword>
<dbReference type="Proteomes" id="UP000024635">
    <property type="component" value="Unassembled WGS sequence"/>
</dbReference>
<sequence length="219" mass="25976">MMTLTGTNMLVHVFGTFLMSLNRYTATCKPKCHQKFWTNTTLQCLLIIDFVVSYASYTEWFLTRFVYEQTQNGWRLVGRENRTLATRLMGALVVIIFEMINIIFIFFTFRAIRRQKKKYHRKMGQEMSFVILTAINCPVNLLEAFYDLSFLFNFESPIIAWIQSQFDVYFFIMMTMNAYSILILSRALQLEILMRWKCLKYKPRVTSNNKPSNALFTVQ</sequence>
<comment type="caution">
    <text evidence="2">The sequence shown here is derived from an EMBL/GenBank/DDBJ whole genome shotgun (WGS) entry which is preliminary data.</text>
</comment>
<evidence type="ECO:0000256" key="1">
    <source>
        <dbReference type="SAM" id="Phobius"/>
    </source>
</evidence>
<proteinExistence type="predicted"/>
<dbReference type="Gene3D" id="1.20.1070.10">
    <property type="entry name" value="Rhodopsin 7-helix transmembrane proteins"/>
    <property type="match status" value="1"/>
</dbReference>
<accession>A0A016UJS2</accession>
<gene>
    <name evidence="2" type="primary">Acey_s0037.g3532</name>
    <name evidence="2" type="ORF">Y032_0037g3532</name>
</gene>
<dbReference type="EMBL" id="JARK01001373">
    <property type="protein sequence ID" value="EYC15450.1"/>
    <property type="molecule type" value="Genomic_DNA"/>
</dbReference>
<dbReference type="AlphaFoldDB" id="A0A016UJS2"/>
<protein>
    <recommendedName>
        <fullName evidence="4">G-protein coupled receptors family 1 profile domain-containing protein</fullName>
    </recommendedName>
</protein>
<dbReference type="SUPFAM" id="SSF81321">
    <property type="entry name" value="Family A G protein-coupled receptor-like"/>
    <property type="match status" value="1"/>
</dbReference>
<evidence type="ECO:0008006" key="4">
    <source>
        <dbReference type="Google" id="ProtNLM"/>
    </source>
</evidence>
<name>A0A016UJS2_9BILA</name>
<feature type="transmembrane region" description="Helical" evidence="1">
    <location>
        <begin position="129"/>
        <end position="148"/>
    </location>
</feature>
<evidence type="ECO:0000313" key="2">
    <source>
        <dbReference type="EMBL" id="EYC15450.1"/>
    </source>
</evidence>
<keyword evidence="1" id="KW-1133">Transmembrane helix</keyword>
<organism evidence="2 3">
    <name type="scientific">Ancylostoma ceylanicum</name>
    <dbReference type="NCBI Taxonomy" id="53326"/>
    <lineage>
        <taxon>Eukaryota</taxon>
        <taxon>Metazoa</taxon>
        <taxon>Ecdysozoa</taxon>
        <taxon>Nematoda</taxon>
        <taxon>Chromadorea</taxon>
        <taxon>Rhabditida</taxon>
        <taxon>Rhabditina</taxon>
        <taxon>Rhabditomorpha</taxon>
        <taxon>Strongyloidea</taxon>
        <taxon>Ancylostomatidae</taxon>
        <taxon>Ancylostomatinae</taxon>
        <taxon>Ancylostoma</taxon>
    </lineage>
</organism>
<dbReference type="PANTHER" id="PTHR31552:SF8">
    <property type="entry name" value="SERPENTINE RECEPTOR CLASS GAMMA"/>
    <property type="match status" value="1"/>
</dbReference>
<feature type="transmembrane region" description="Helical" evidence="1">
    <location>
        <begin position="88"/>
        <end position="109"/>
    </location>
</feature>